<evidence type="ECO:0000313" key="3">
    <source>
        <dbReference type="EMBL" id="KAF6760480.1"/>
    </source>
</evidence>
<dbReference type="Proteomes" id="UP000521943">
    <property type="component" value="Unassembled WGS sequence"/>
</dbReference>
<keyword evidence="1" id="KW-0472">Membrane</keyword>
<evidence type="ECO:0000259" key="2">
    <source>
        <dbReference type="Pfam" id="PF20151"/>
    </source>
</evidence>
<name>A0A8H6I7R9_9AGAR</name>
<evidence type="ECO:0000256" key="1">
    <source>
        <dbReference type="SAM" id="Phobius"/>
    </source>
</evidence>
<feature type="transmembrane region" description="Helical" evidence="1">
    <location>
        <begin position="124"/>
        <end position="147"/>
    </location>
</feature>
<feature type="transmembrane region" description="Helical" evidence="1">
    <location>
        <begin position="97"/>
        <end position="117"/>
    </location>
</feature>
<reference evidence="3 4" key="1">
    <citation type="submission" date="2020-07" db="EMBL/GenBank/DDBJ databases">
        <title>Comparative genomics of pyrophilous fungi reveals a link between fire events and developmental genes.</title>
        <authorList>
            <consortium name="DOE Joint Genome Institute"/>
            <person name="Steindorff A.S."/>
            <person name="Carver A."/>
            <person name="Calhoun S."/>
            <person name="Stillman K."/>
            <person name="Liu H."/>
            <person name="Lipzen A."/>
            <person name="Pangilinan J."/>
            <person name="Labutti K."/>
            <person name="Bruns T.D."/>
            <person name="Grigoriev I.V."/>
        </authorList>
    </citation>
    <scope>NUCLEOTIDE SEQUENCE [LARGE SCALE GENOMIC DNA]</scope>
    <source>
        <strain evidence="3 4">CBS 144469</strain>
    </source>
</reference>
<dbReference type="InterPro" id="IPR045340">
    <property type="entry name" value="DUF6533"/>
</dbReference>
<feature type="domain" description="DUF6533" evidence="2">
    <location>
        <begin position="35"/>
        <end position="69"/>
    </location>
</feature>
<dbReference type="Pfam" id="PF20151">
    <property type="entry name" value="DUF6533"/>
    <property type="match status" value="1"/>
</dbReference>
<organism evidence="3 4">
    <name type="scientific">Ephemerocybe angulata</name>
    <dbReference type="NCBI Taxonomy" id="980116"/>
    <lineage>
        <taxon>Eukaryota</taxon>
        <taxon>Fungi</taxon>
        <taxon>Dikarya</taxon>
        <taxon>Basidiomycota</taxon>
        <taxon>Agaricomycotina</taxon>
        <taxon>Agaricomycetes</taxon>
        <taxon>Agaricomycetidae</taxon>
        <taxon>Agaricales</taxon>
        <taxon>Agaricineae</taxon>
        <taxon>Psathyrellaceae</taxon>
        <taxon>Ephemerocybe</taxon>
    </lineage>
</organism>
<feature type="transmembrane region" description="Helical" evidence="1">
    <location>
        <begin position="58"/>
        <end position="77"/>
    </location>
</feature>
<feature type="transmembrane region" description="Helical" evidence="1">
    <location>
        <begin position="187"/>
        <end position="211"/>
    </location>
</feature>
<keyword evidence="1" id="KW-0812">Transmembrane</keyword>
<comment type="caution">
    <text evidence="3">The sequence shown here is derived from an EMBL/GenBank/DDBJ whole genome shotgun (WGS) entry which is preliminary data.</text>
</comment>
<dbReference type="EMBL" id="JACGCI010000012">
    <property type="protein sequence ID" value="KAF6760480.1"/>
    <property type="molecule type" value="Genomic_DNA"/>
</dbReference>
<feature type="transmembrane region" description="Helical" evidence="1">
    <location>
        <begin position="159"/>
        <end position="175"/>
    </location>
</feature>
<dbReference type="OrthoDB" id="2645170at2759"/>
<accession>A0A8H6I7R9</accession>
<evidence type="ECO:0000313" key="4">
    <source>
        <dbReference type="Proteomes" id="UP000521943"/>
    </source>
</evidence>
<sequence>MSGLRLAEIIIVSATRLRTAKALCQQWTLRYLKVVDYIGTLEMEVNHIWPARWSAVKVVFLLSRYLAFVDVPLAIHYDTSLGLSSKTCRVLFTIETSFIFLGVALAEAIVFLRLWVLSGLNRKLFIALLPQYLMVHNVEAAIFGRLMPKMVYPASYKKVNILVSLLFGLVLANQLKMGSSTFLQCQIYIPIPNCLGFEAFSAANVAIIMLAPAEYNFLLVILVQRVVNGIFANCMVLHLHDSAENEGVRVVTVTATGTNIQAFRYRDTQSSFTDFQQAQRQKAPGVITWERTHTPSGSSLSQAEDIAQIIELSGITVTKEVKVYEDP</sequence>
<keyword evidence="4" id="KW-1185">Reference proteome</keyword>
<proteinExistence type="predicted"/>
<keyword evidence="1" id="KW-1133">Transmembrane helix</keyword>
<dbReference type="AlphaFoldDB" id="A0A8H6I7R9"/>
<gene>
    <name evidence="3" type="ORF">DFP72DRAFT_1042511</name>
</gene>
<protein>
    <recommendedName>
        <fullName evidence="2">DUF6533 domain-containing protein</fullName>
    </recommendedName>
</protein>